<dbReference type="EMBL" id="JABBFW010000043">
    <property type="protein sequence ID" value="NML18869.1"/>
    <property type="molecule type" value="Genomic_DNA"/>
</dbReference>
<gene>
    <name evidence="1" type="ORF">HHL10_28255</name>
</gene>
<accession>A0A848FKL2</accession>
<sequence length="224" mass="23916">MNAVHGLGALGLMLVSAAAGWVLHAPDTPSAAGPTAAAADAAAARRPQPLSVLAYPQAAAEAAPETVRLHADGSVTVQVQHRPAVWLVAELCRQGARLAPACMGSAAALPVSQGERDADALERALREGDEQRRHEGLLQARAEGRLLPEPLLLDLMRTGPSDRVRLMAFDSYIELKSGDLEALRTGLQAVLRMPYTPLQVRAREQIDGIEALYRYDTALAQRQP</sequence>
<comment type="caution">
    <text evidence="1">The sequence shown here is derived from an EMBL/GenBank/DDBJ whole genome shotgun (WGS) entry which is preliminary data.</text>
</comment>
<name>A0A848FKL2_9BURK</name>
<dbReference type="RefSeq" id="WP_169163771.1">
    <property type="nucleotide sequence ID" value="NZ_JABBFW010000043.1"/>
</dbReference>
<organism evidence="1 2">
    <name type="scientific">Azohydromonas caseinilytica</name>
    <dbReference type="NCBI Taxonomy" id="2728836"/>
    <lineage>
        <taxon>Bacteria</taxon>
        <taxon>Pseudomonadati</taxon>
        <taxon>Pseudomonadota</taxon>
        <taxon>Betaproteobacteria</taxon>
        <taxon>Burkholderiales</taxon>
        <taxon>Sphaerotilaceae</taxon>
        <taxon>Azohydromonas</taxon>
    </lineage>
</organism>
<dbReference type="Proteomes" id="UP000574067">
    <property type="component" value="Unassembled WGS sequence"/>
</dbReference>
<evidence type="ECO:0000313" key="1">
    <source>
        <dbReference type="EMBL" id="NML18869.1"/>
    </source>
</evidence>
<reference evidence="1 2" key="1">
    <citation type="submission" date="2020-04" db="EMBL/GenBank/DDBJ databases">
        <title>Azohydromonas sp. isolated from soil.</title>
        <authorList>
            <person name="Dahal R.H."/>
        </authorList>
    </citation>
    <scope>NUCLEOTIDE SEQUENCE [LARGE SCALE GENOMIC DNA]</scope>
    <source>
        <strain evidence="1 2">G-1-1-14</strain>
    </source>
</reference>
<dbReference type="AlphaFoldDB" id="A0A848FKL2"/>
<proteinExistence type="predicted"/>
<keyword evidence="2" id="KW-1185">Reference proteome</keyword>
<evidence type="ECO:0000313" key="2">
    <source>
        <dbReference type="Proteomes" id="UP000574067"/>
    </source>
</evidence>
<protein>
    <submittedName>
        <fullName evidence="1">Uncharacterized protein</fullName>
    </submittedName>
</protein>